<dbReference type="SUPFAM" id="SSF54427">
    <property type="entry name" value="NTF2-like"/>
    <property type="match status" value="2"/>
</dbReference>
<dbReference type="PANTHER" id="PTHR38436:SF1">
    <property type="entry name" value="ESTER CYCLASE"/>
    <property type="match status" value="1"/>
</dbReference>
<sequence>MRGFDDHFKDFPDYIYGITREIWEDRGVGPKLKRYYADDVLVRAPSGIITDNTGVTAATLQTLHEFPDRQLVGEDVVWTGDDERGYFSSHRLISVMRHTGSGAYGEATGKVVRSRIIADCVVRENQVREEWLVRDQAAFARCLDIEPRELARRQVENDLRQFGEVRYFSPETDVPGPYRAQFDDSDEARRYAEGWRRIWADKEVAGVFELYHPGATLNIPGGDGINGHGDIDRFCLGYLASFPDADFRVEHLIVNRDPGQPVRLAMRWMIRATHTGWGHFGAPAGAPVYIMGLSHAHMVDGRVTQEWISVDEVAVWKQLLAYEAVRDTDRGA</sequence>
<dbReference type="Gene3D" id="3.10.450.50">
    <property type="match status" value="2"/>
</dbReference>
<evidence type="ECO:0000313" key="2">
    <source>
        <dbReference type="Proteomes" id="UP000219993"/>
    </source>
</evidence>
<dbReference type="InterPro" id="IPR009959">
    <property type="entry name" value="Cyclase_SnoaL-like"/>
</dbReference>
<proteinExistence type="predicted"/>
<dbReference type="EMBL" id="CP021435">
    <property type="protein sequence ID" value="ATJ82113.1"/>
    <property type="molecule type" value="Genomic_DNA"/>
</dbReference>
<gene>
    <name evidence="1" type="ORF">BEI_1126</name>
</gene>
<dbReference type="Pfam" id="PF07366">
    <property type="entry name" value="SnoaL"/>
    <property type="match status" value="1"/>
</dbReference>
<name>A0A291P5D0_9GAMM</name>
<dbReference type="GO" id="GO:0030638">
    <property type="term" value="P:polyketide metabolic process"/>
    <property type="evidence" value="ECO:0007669"/>
    <property type="project" value="InterPro"/>
</dbReference>
<protein>
    <submittedName>
        <fullName evidence="1">Putative ester cyclase</fullName>
    </submittedName>
</protein>
<dbReference type="PANTHER" id="PTHR38436">
    <property type="entry name" value="POLYKETIDE CYCLASE SNOAL-LIKE DOMAIN"/>
    <property type="match status" value="1"/>
</dbReference>
<dbReference type="OrthoDB" id="2769928at2"/>
<organism evidence="1 2">
    <name type="scientific">Halomonas beimenensis</name>
    <dbReference type="NCBI Taxonomy" id="475662"/>
    <lineage>
        <taxon>Bacteria</taxon>
        <taxon>Pseudomonadati</taxon>
        <taxon>Pseudomonadota</taxon>
        <taxon>Gammaproteobacteria</taxon>
        <taxon>Oceanospirillales</taxon>
        <taxon>Halomonadaceae</taxon>
        <taxon>Halomonas</taxon>
    </lineage>
</organism>
<dbReference type="InterPro" id="IPR032710">
    <property type="entry name" value="NTF2-like_dom_sf"/>
</dbReference>
<accession>A0A291P5D0</accession>
<dbReference type="AlphaFoldDB" id="A0A291P5D0"/>
<dbReference type="Proteomes" id="UP000219993">
    <property type="component" value="Chromosome"/>
</dbReference>
<reference evidence="1 2" key="1">
    <citation type="journal article" date="2017" name="Sci. Rep.">
        <title>Revealing the Saline Adaptation Strategies of the Halophilic Bacterium Halomonas beimenensis through High-throughput Omics and Transposon Mutagenesis Approaches.</title>
        <authorList>
            <person name="Chen Y.H."/>
            <person name="Lin S.S."/>
            <person name="Shyu Y.T."/>
        </authorList>
    </citation>
    <scope>NUCLEOTIDE SEQUENCE [LARGE SCALE GENOMIC DNA]</scope>
    <source>
        <strain evidence="1 2">NTU-111</strain>
    </source>
</reference>
<dbReference type="RefSeq" id="WP_097788591.1">
    <property type="nucleotide sequence ID" value="NZ_BAAADT010000009.1"/>
</dbReference>
<keyword evidence="2" id="KW-1185">Reference proteome</keyword>
<evidence type="ECO:0000313" key="1">
    <source>
        <dbReference type="EMBL" id="ATJ82113.1"/>
    </source>
</evidence>
<dbReference type="KEGG" id="hbe:BEI_1126"/>